<accession>A0A1F6WR42</accession>
<comment type="caution">
    <text evidence="1">The sequence shown here is derived from an EMBL/GenBank/DDBJ whole genome shotgun (WGS) entry which is preliminary data.</text>
</comment>
<proteinExistence type="predicted"/>
<name>A0A1F6WR42_9BACT</name>
<evidence type="ECO:0000313" key="2">
    <source>
        <dbReference type="Proteomes" id="UP000178184"/>
    </source>
</evidence>
<sequence length="211" mass="23240">MYKTFTHSLFGAVIMPTILASTISINPASISPGTAQNNNPIELILNGNIDEQVDQAQIDRELKAKKIDTYYTKKKMKLAGHGMEMVIASEKYGLDPYIMAAIATKETGGGNVTCPVTMKKTGNIDYKHNVFGWGSCTITFKSYVEAFDTIAKNLTGNNPKTAKHYAGKNTISILESYNPRSIVHDYPEQIIAIMKTIENTPITLEKVLAMN</sequence>
<gene>
    <name evidence="1" type="ORF">A2903_03040</name>
</gene>
<protein>
    <recommendedName>
        <fullName evidence="3">Mannosyl-glycoprotein endo-beta-N-acetylglucosamidase-like domain-containing protein</fullName>
    </recommendedName>
</protein>
<dbReference type="AlphaFoldDB" id="A0A1F6WR42"/>
<dbReference type="EMBL" id="MFUO01000003">
    <property type="protein sequence ID" value="OGI84284.1"/>
    <property type="molecule type" value="Genomic_DNA"/>
</dbReference>
<reference evidence="1 2" key="1">
    <citation type="journal article" date="2016" name="Nat. Commun.">
        <title>Thousands of microbial genomes shed light on interconnected biogeochemical processes in an aquifer system.</title>
        <authorList>
            <person name="Anantharaman K."/>
            <person name="Brown C.T."/>
            <person name="Hug L.A."/>
            <person name="Sharon I."/>
            <person name="Castelle C.J."/>
            <person name="Probst A.J."/>
            <person name="Thomas B.C."/>
            <person name="Singh A."/>
            <person name="Wilkins M.J."/>
            <person name="Karaoz U."/>
            <person name="Brodie E.L."/>
            <person name="Williams K.H."/>
            <person name="Hubbard S.S."/>
            <person name="Banfield J.F."/>
        </authorList>
    </citation>
    <scope>NUCLEOTIDE SEQUENCE [LARGE SCALE GENOMIC DNA]</scope>
</reference>
<evidence type="ECO:0000313" key="1">
    <source>
        <dbReference type="EMBL" id="OGI84284.1"/>
    </source>
</evidence>
<evidence type="ECO:0008006" key="3">
    <source>
        <dbReference type="Google" id="ProtNLM"/>
    </source>
</evidence>
<organism evidence="1 2">
    <name type="scientific">Candidatus Nomurabacteria bacterium RIFCSPLOWO2_01_FULL_33_17</name>
    <dbReference type="NCBI Taxonomy" id="1801764"/>
    <lineage>
        <taxon>Bacteria</taxon>
        <taxon>Candidatus Nomuraibacteriota</taxon>
    </lineage>
</organism>
<dbReference type="Proteomes" id="UP000178184">
    <property type="component" value="Unassembled WGS sequence"/>
</dbReference>